<dbReference type="AlphaFoldDB" id="A0AAD7CWI1"/>
<feature type="region of interest" description="Disordered" evidence="1">
    <location>
        <begin position="252"/>
        <end position="286"/>
    </location>
</feature>
<feature type="compositionally biased region" description="Basic and acidic residues" evidence="1">
    <location>
        <begin position="274"/>
        <end position="286"/>
    </location>
</feature>
<sequence length="286" mass="31911">MFTERGPILRDGSSVVEQIGSKCCACAAAAYRQKTQQNDKWQGTWAFWRLSGGAAAIAGLDRQPARYAWPFRPCGPPIFVGPARAGNVERDGVYSVPLPPSTASRRGVSVTQAVLVPLKTDAEYLGFNPLRGPDLLVAELQRLTEDKRDKLSDVPGWRRSFQPSAWFESHRYRYRGLLQPRSSTNLLCAEGRQGNQNDRDILVSRHPIFAPFPRQRARFLCSPQLTPPMMSVPIAYTRRGPRKVGSAQIFNSEYEHGGKEQAVAKSPVPNDRQGIGHKERQGQELQ</sequence>
<evidence type="ECO:0000313" key="3">
    <source>
        <dbReference type="Proteomes" id="UP001221757"/>
    </source>
</evidence>
<gene>
    <name evidence="2" type="ORF">B0H17DRAFT_1143026</name>
</gene>
<dbReference type="Proteomes" id="UP001221757">
    <property type="component" value="Unassembled WGS sequence"/>
</dbReference>
<name>A0AAD7CWI1_MYCRO</name>
<evidence type="ECO:0000256" key="1">
    <source>
        <dbReference type="SAM" id="MobiDB-lite"/>
    </source>
</evidence>
<proteinExistence type="predicted"/>
<comment type="caution">
    <text evidence="2">The sequence shown here is derived from an EMBL/GenBank/DDBJ whole genome shotgun (WGS) entry which is preliminary data.</text>
</comment>
<protein>
    <submittedName>
        <fullName evidence="2">Uncharacterized protein</fullName>
    </submittedName>
</protein>
<organism evidence="2 3">
    <name type="scientific">Mycena rosella</name>
    <name type="common">Pink bonnet</name>
    <name type="synonym">Agaricus rosellus</name>
    <dbReference type="NCBI Taxonomy" id="1033263"/>
    <lineage>
        <taxon>Eukaryota</taxon>
        <taxon>Fungi</taxon>
        <taxon>Dikarya</taxon>
        <taxon>Basidiomycota</taxon>
        <taxon>Agaricomycotina</taxon>
        <taxon>Agaricomycetes</taxon>
        <taxon>Agaricomycetidae</taxon>
        <taxon>Agaricales</taxon>
        <taxon>Marasmiineae</taxon>
        <taxon>Mycenaceae</taxon>
        <taxon>Mycena</taxon>
    </lineage>
</organism>
<dbReference type="EMBL" id="JARKIE010000207">
    <property type="protein sequence ID" value="KAJ7667048.1"/>
    <property type="molecule type" value="Genomic_DNA"/>
</dbReference>
<evidence type="ECO:0000313" key="2">
    <source>
        <dbReference type="EMBL" id="KAJ7667048.1"/>
    </source>
</evidence>
<keyword evidence="3" id="KW-1185">Reference proteome</keyword>
<reference evidence="2" key="1">
    <citation type="submission" date="2023-03" db="EMBL/GenBank/DDBJ databases">
        <title>Massive genome expansion in bonnet fungi (Mycena s.s.) driven by repeated elements and novel gene families across ecological guilds.</title>
        <authorList>
            <consortium name="Lawrence Berkeley National Laboratory"/>
            <person name="Harder C.B."/>
            <person name="Miyauchi S."/>
            <person name="Viragh M."/>
            <person name="Kuo A."/>
            <person name="Thoen E."/>
            <person name="Andreopoulos B."/>
            <person name="Lu D."/>
            <person name="Skrede I."/>
            <person name="Drula E."/>
            <person name="Henrissat B."/>
            <person name="Morin E."/>
            <person name="Kohler A."/>
            <person name="Barry K."/>
            <person name="LaButti K."/>
            <person name="Morin E."/>
            <person name="Salamov A."/>
            <person name="Lipzen A."/>
            <person name="Mereny Z."/>
            <person name="Hegedus B."/>
            <person name="Baldrian P."/>
            <person name="Stursova M."/>
            <person name="Weitz H."/>
            <person name="Taylor A."/>
            <person name="Grigoriev I.V."/>
            <person name="Nagy L.G."/>
            <person name="Martin F."/>
            <person name="Kauserud H."/>
        </authorList>
    </citation>
    <scope>NUCLEOTIDE SEQUENCE</scope>
    <source>
        <strain evidence="2">CBHHK067</strain>
    </source>
</reference>
<accession>A0AAD7CWI1</accession>